<dbReference type="Gene3D" id="2.60.220.30">
    <property type="match status" value="1"/>
</dbReference>
<keyword evidence="1" id="KW-0732">Signal</keyword>
<dbReference type="Proteomes" id="UP000249061">
    <property type="component" value="Unassembled WGS sequence"/>
</dbReference>
<feature type="signal peptide" evidence="1">
    <location>
        <begin position="1"/>
        <end position="22"/>
    </location>
</feature>
<dbReference type="EMBL" id="QFQP01000044">
    <property type="protein sequence ID" value="PZR05554.1"/>
    <property type="molecule type" value="Genomic_DNA"/>
</dbReference>
<evidence type="ECO:0008006" key="4">
    <source>
        <dbReference type="Google" id="ProtNLM"/>
    </source>
</evidence>
<name>A0A2W5UQR3_9BACT</name>
<feature type="chain" id="PRO_5016024302" description="ZU5 domain-containing protein" evidence="1">
    <location>
        <begin position="23"/>
        <end position="460"/>
    </location>
</feature>
<sequence>MKRALIAVLAVIALAGCPAPTANLKTTPAVTLKGEAIGTPKTQSIGSAGGTISSDDGTVSLTVPAGAVSADTMFTLTPIIPTGPGALVAYRIGPEGTTFSSPATIKFTAKESDLVGTDINGMRVAYQDSERRWRAFTNATVEGRSLSVKTTHLSDWSMLYGWQLRPPKANVELKKTVELSVRYCHSVPPPSDENEPVGLVTDCQDDEGLAPLLANWSVNGVTGGNGTTGTVEGGSPDAVYTAPATRPSPNTVSVSVEFNPPARGKVLLNSNITIGGRDLPRRYVGNITLRISGLTWGGDSIVTYEAGGQITYEQGAQAGKYKSTGGTYTSVKVDMESPQCTCTGTGTGPVKMGLDMEVPPTGDLLYEFETAADAFDITLSCTPKNPQNNCSSATFPSYAQNNLVPSTNDPEYFAGLPGATMTVNSGSTDPYSLSGNSSLTLVQPDNTMVNSVTWSFTGED</sequence>
<gene>
    <name evidence="2" type="ORF">DI536_32070</name>
</gene>
<evidence type="ECO:0000313" key="3">
    <source>
        <dbReference type="Proteomes" id="UP000249061"/>
    </source>
</evidence>
<evidence type="ECO:0000256" key="1">
    <source>
        <dbReference type="SAM" id="SignalP"/>
    </source>
</evidence>
<accession>A0A2W5UQR3</accession>
<organism evidence="2 3">
    <name type="scientific">Archangium gephyra</name>
    <dbReference type="NCBI Taxonomy" id="48"/>
    <lineage>
        <taxon>Bacteria</taxon>
        <taxon>Pseudomonadati</taxon>
        <taxon>Myxococcota</taxon>
        <taxon>Myxococcia</taxon>
        <taxon>Myxococcales</taxon>
        <taxon>Cystobacterineae</taxon>
        <taxon>Archangiaceae</taxon>
        <taxon>Archangium</taxon>
    </lineage>
</organism>
<dbReference type="AlphaFoldDB" id="A0A2W5UQR3"/>
<reference evidence="2 3" key="1">
    <citation type="submission" date="2017-08" db="EMBL/GenBank/DDBJ databases">
        <title>Infants hospitalized years apart are colonized by the same room-sourced microbial strains.</title>
        <authorList>
            <person name="Brooks B."/>
            <person name="Olm M.R."/>
            <person name="Firek B.A."/>
            <person name="Baker R."/>
            <person name="Thomas B.C."/>
            <person name="Morowitz M.J."/>
            <person name="Banfield J.F."/>
        </authorList>
    </citation>
    <scope>NUCLEOTIDE SEQUENCE [LARGE SCALE GENOMIC DNA]</scope>
    <source>
        <strain evidence="2">S2_003_000_R2_14</strain>
    </source>
</reference>
<proteinExistence type="predicted"/>
<comment type="caution">
    <text evidence="2">The sequence shown here is derived from an EMBL/GenBank/DDBJ whole genome shotgun (WGS) entry which is preliminary data.</text>
</comment>
<dbReference type="PROSITE" id="PS51257">
    <property type="entry name" value="PROKAR_LIPOPROTEIN"/>
    <property type="match status" value="1"/>
</dbReference>
<evidence type="ECO:0000313" key="2">
    <source>
        <dbReference type="EMBL" id="PZR05554.1"/>
    </source>
</evidence>
<protein>
    <recommendedName>
        <fullName evidence="4">ZU5 domain-containing protein</fullName>
    </recommendedName>
</protein>